<keyword evidence="3" id="KW-1185">Reference proteome</keyword>
<feature type="region of interest" description="Disordered" evidence="1">
    <location>
        <begin position="234"/>
        <end position="262"/>
    </location>
</feature>
<name>A0AAW0PIK8_9GOBI</name>
<feature type="region of interest" description="Disordered" evidence="1">
    <location>
        <begin position="94"/>
        <end position="123"/>
    </location>
</feature>
<dbReference type="EMBL" id="JBBPFD010000005">
    <property type="protein sequence ID" value="KAK7925287.1"/>
    <property type="molecule type" value="Genomic_DNA"/>
</dbReference>
<evidence type="ECO:0000313" key="2">
    <source>
        <dbReference type="EMBL" id="KAK7925287.1"/>
    </source>
</evidence>
<reference evidence="3" key="1">
    <citation type="submission" date="2024-04" db="EMBL/GenBank/DDBJ databases">
        <title>Salinicola lusitanus LLJ914,a marine bacterium isolated from the Okinawa Trough.</title>
        <authorList>
            <person name="Li J."/>
        </authorList>
    </citation>
    <scope>NUCLEOTIDE SEQUENCE [LARGE SCALE GENOMIC DNA]</scope>
</reference>
<sequence>MCAIDYRTHNKRLLCCKSCVCCWRKAFQKGPEAGSPPGASAGPSRRTSSVLRPCAAPDAAAPPLRAPAGRIRRTSTRGRLEVVPRVADANGYFQRFTGKPAGGTRDTPPWRRHPGKRAQGPRAGRRIEVSLRDAGLDLFLTWLGSGRDTDVFWITHGRILDHKSETQRESEFTFDAGTDFQHEPLRGTTHQANCLWTGLEGLGSSSQITASASAPDSAPDRVDKSRICYGQNGMKNSAPKHQFNHNVQNSNAGRTGTKGKKDDGVQDALILLQPQTFRETTDQLVAVVQSDELCPCPS</sequence>
<comment type="caution">
    <text evidence="2">The sequence shown here is derived from an EMBL/GenBank/DDBJ whole genome shotgun (WGS) entry which is preliminary data.</text>
</comment>
<feature type="region of interest" description="Disordered" evidence="1">
    <location>
        <begin position="30"/>
        <end position="50"/>
    </location>
</feature>
<evidence type="ECO:0000256" key="1">
    <source>
        <dbReference type="SAM" id="MobiDB-lite"/>
    </source>
</evidence>
<accession>A0AAW0PIK8</accession>
<evidence type="ECO:0000313" key="3">
    <source>
        <dbReference type="Proteomes" id="UP001460270"/>
    </source>
</evidence>
<gene>
    <name evidence="2" type="ORF">WMY93_007597</name>
</gene>
<dbReference type="AlphaFoldDB" id="A0AAW0PIK8"/>
<feature type="compositionally biased region" description="Polar residues" evidence="1">
    <location>
        <begin position="244"/>
        <end position="254"/>
    </location>
</feature>
<protein>
    <submittedName>
        <fullName evidence="2">Uncharacterized protein</fullName>
    </submittedName>
</protein>
<proteinExistence type="predicted"/>
<feature type="compositionally biased region" description="Low complexity" evidence="1">
    <location>
        <begin position="33"/>
        <end position="44"/>
    </location>
</feature>
<dbReference type="Proteomes" id="UP001460270">
    <property type="component" value="Unassembled WGS sequence"/>
</dbReference>
<organism evidence="2 3">
    <name type="scientific">Mugilogobius chulae</name>
    <name type="common">yellowstripe goby</name>
    <dbReference type="NCBI Taxonomy" id="88201"/>
    <lineage>
        <taxon>Eukaryota</taxon>
        <taxon>Metazoa</taxon>
        <taxon>Chordata</taxon>
        <taxon>Craniata</taxon>
        <taxon>Vertebrata</taxon>
        <taxon>Euteleostomi</taxon>
        <taxon>Actinopterygii</taxon>
        <taxon>Neopterygii</taxon>
        <taxon>Teleostei</taxon>
        <taxon>Neoteleostei</taxon>
        <taxon>Acanthomorphata</taxon>
        <taxon>Gobiaria</taxon>
        <taxon>Gobiiformes</taxon>
        <taxon>Gobioidei</taxon>
        <taxon>Gobiidae</taxon>
        <taxon>Gobionellinae</taxon>
        <taxon>Mugilogobius</taxon>
    </lineage>
</organism>